<organism evidence="2 3">
    <name type="scientific">Glomus cerebriforme</name>
    <dbReference type="NCBI Taxonomy" id="658196"/>
    <lineage>
        <taxon>Eukaryota</taxon>
        <taxon>Fungi</taxon>
        <taxon>Fungi incertae sedis</taxon>
        <taxon>Mucoromycota</taxon>
        <taxon>Glomeromycotina</taxon>
        <taxon>Glomeromycetes</taxon>
        <taxon>Glomerales</taxon>
        <taxon>Glomeraceae</taxon>
        <taxon>Glomus</taxon>
    </lineage>
</organism>
<reference evidence="2 3" key="1">
    <citation type="submission" date="2018-06" db="EMBL/GenBank/DDBJ databases">
        <title>Comparative genomics reveals the genomic features of Rhizophagus irregularis, R. cerebriforme, R. diaphanum and Gigaspora rosea, and their symbiotic lifestyle signature.</title>
        <authorList>
            <person name="Morin E."/>
            <person name="San Clemente H."/>
            <person name="Chen E.C.H."/>
            <person name="De La Providencia I."/>
            <person name="Hainaut M."/>
            <person name="Kuo A."/>
            <person name="Kohler A."/>
            <person name="Murat C."/>
            <person name="Tang N."/>
            <person name="Roy S."/>
            <person name="Loubradou J."/>
            <person name="Henrissat B."/>
            <person name="Grigoriev I.V."/>
            <person name="Corradi N."/>
            <person name="Roux C."/>
            <person name="Martin F.M."/>
        </authorList>
    </citation>
    <scope>NUCLEOTIDE SEQUENCE [LARGE SCALE GENOMIC DNA]</scope>
    <source>
        <strain evidence="2 3">DAOM 227022</strain>
    </source>
</reference>
<keyword evidence="3" id="KW-1185">Reference proteome</keyword>
<name>A0A397TC72_9GLOM</name>
<comment type="caution">
    <text evidence="2">The sequence shown here is derived from an EMBL/GenBank/DDBJ whole genome shotgun (WGS) entry which is preliminary data.</text>
</comment>
<dbReference type="OrthoDB" id="2350625at2759"/>
<feature type="region of interest" description="Disordered" evidence="1">
    <location>
        <begin position="66"/>
        <end position="96"/>
    </location>
</feature>
<gene>
    <name evidence="2" type="ORF">C1645_873361</name>
</gene>
<feature type="compositionally biased region" description="Basic residues" evidence="1">
    <location>
        <begin position="67"/>
        <end position="85"/>
    </location>
</feature>
<dbReference type="Proteomes" id="UP000265703">
    <property type="component" value="Unassembled WGS sequence"/>
</dbReference>
<feature type="region of interest" description="Disordered" evidence="1">
    <location>
        <begin position="124"/>
        <end position="159"/>
    </location>
</feature>
<evidence type="ECO:0000313" key="3">
    <source>
        <dbReference type="Proteomes" id="UP000265703"/>
    </source>
</evidence>
<protein>
    <submittedName>
        <fullName evidence="2">Uncharacterized protein</fullName>
    </submittedName>
</protein>
<sequence length="344" mass="39002">MENYQQKIDDLLRKARAQGAARAAGTRRPFITNIVVTPKKEETPKEELKSLKDIWRSLDTLDSKNSTRFRKTGKSFKGKKSKTKKLSSGNKNHREDWQPYRTNMENIPVQSFVGFRRNKTSSLLEKCKEDTPPQLDKKYITPTGSPGSDQSSDSSPLKNAKKPFITNYFQRMGIKTVCPPDTIRSPLETEYTMVSSAFSENFSFTPNENDDFLMTSAESTPDRHIMILSDDEEMMISSPEVMSVKEGKSPIFMTKNATTTHVRIPFSPKVTLDQISEQKPDNGITPPNRSVIDCFQKGKRQQRSTEFVTVDKLNDISPDTLRILAAVSNGEIGLKEFKLENPFI</sequence>
<accession>A0A397TC72</accession>
<dbReference type="AlphaFoldDB" id="A0A397TC72"/>
<dbReference type="EMBL" id="QKYT01000078">
    <property type="protein sequence ID" value="RIA94546.1"/>
    <property type="molecule type" value="Genomic_DNA"/>
</dbReference>
<proteinExistence type="predicted"/>
<evidence type="ECO:0000256" key="1">
    <source>
        <dbReference type="SAM" id="MobiDB-lite"/>
    </source>
</evidence>
<feature type="compositionally biased region" description="Low complexity" evidence="1">
    <location>
        <begin position="141"/>
        <end position="155"/>
    </location>
</feature>
<evidence type="ECO:0000313" key="2">
    <source>
        <dbReference type="EMBL" id="RIA94546.1"/>
    </source>
</evidence>
<feature type="compositionally biased region" description="Basic and acidic residues" evidence="1">
    <location>
        <begin position="125"/>
        <end position="139"/>
    </location>
</feature>